<dbReference type="AlphaFoldDB" id="A0A9X2HKB0"/>
<dbReference type="GO" id="GO:0005886">
    <property type="term" value="C:plasma membrane"/>
    <property type="evidence" value="ECO:0007669"/>
    <property type="project" value="UniProtKB-SubCell"/>
</dbReference>
<feature type="transmembrane region" description="Helical" evidence="7">
    <location>
        <begin position="308"/>
        <end position="325"/>
    </location>
</feature>
<dbReference type="InterPro" id="IPR011701">
    <property type="entry name" value="MFS"/>
</dbReference>
<dbReference type="Pfam" id="PF07690">
    <property type="entry name" value="MFS_1"/>
    <property type="match status" value="1"/>
</dbReference>
<evidence type="ECO:0000256" key="6">
    <source>
        <dbReference type="ARBA" id="ARBA00023136"/>
    </source>
</evidence>
<evidence type="ECO:0000256" key="7">
    <source>
        <dbReference type="SAM" id="Phobius"/>
    </source>
</evidence>
<organism evidence="9 10">
    <name type="scientific">Rothia santali</name>
    <dbReference type="NCBI Taxonomy" id="2949643"/>
    <lineage>
        <taxon>Bacteria</taxon>
        <taxon>Bacillati</taxon>
        <taxon>Actinomycetota</taxon>
        <taxon>Actinomycetes</taxon>
        <taxon>Micrococcales</taxon>
        <taxon>Micrococcaceae</taxon>
        <taxon>Rothia</taxon>
    </lineage>
</organism>
<reference evidence="9" key="1">
    <citation type="submission" date="2022-06" db="EMBL/GenBank/DDBJ databases">
        <title>Rothia sp. isolated from sandalwood seedling.</title>
        <authorList>
            <person name="Tuikhar N."/>
            <person name="Kirdat K."/>
            <person name="Thorat V."/>
            <person name="Swetha P."/>
            <person name="Padma S."/>
            <person name="Sundararaj R."/>
            <person name="Yadav A."/>
        </authorList>
    </citation>
    <scope>NUCLEOTIDE SEQUENCE</scope>
    <source>
        <strain evidence="9">AR01</strain>
    </source>
</reference>
<evidence type="ECO:0000256" key="3">
    <source>
        <dbReference type="ARBA" id="ARBA00022475"/>
    </source>
</evidence>
<feature type="transmembrane region" description="Helical" evidence="7">
    <location>
        <begin position="243"/>
        <end position="265"/>
    </location>
</feature>
<feature type="transmembrane region" description="Helical" evidence="7">
    <location>
        <begin position="122"/>
        <end position="145"/>
    </location>
</feature>
<keyword evidence="6 7" id="KW-0472">Membrane</keyword>
<feature type="transmembrane region" description="Helical" evidence="7">
    <location>
        <begin position="56"/>
        <end position="80"/>
    </location>
</feature>
<dbReference type="Proteomes" id="UP001139502">
    <property type="component" value="Unassembled WGS sequence"/>
</dbReference>
<dbReference type="EMBL" id="JANAFB010000014">
    <property type="protein sequence ID" value="MCP3425848.1"/>
    <property type="molecule type" value="Genomic_DNA"/>
</dbReference>
<evidence type="ECO:0000313" key="10">
    <source>
        <dbReference type="Proteomes" id="UP001139502"/>
    </source>
</evidence>
<evidence type="ECO:0000313" key="9">
    <source>
        <dbReference type="EMBL" id="MCP3425848.1"/>
    </source>
</evidence>
<dbReference type="PROSITE" id="PS00217">
    <property type="entry name" value="SUGAR_TRANSPORT_2"/>
    <property type="match status" value="1"/>
</dbReference>
<comment type="caution">
    <text evidence="9">The sequence shown here is derived from an EMBL/GenBank/DDBJ whole genome shotgun (WGS) entry which is preliminary data.</text>
</comment>
<dbReference type="Gene3D" id="1.20.1250.20">
    <property type="entry name" value="MFS general substrate transporter like domains"/>
    <property type="match status" value="2"/>
</dbReference>
<feature type="transmembrane region" description="Helical" evidence="7">
    <location>
        <begin position="92"/>
        <end position="110"/>
    </location>
</feature>
<feature type="transmembrane region" description="Helical" evidence="7">
    <location>
        <begin position="331"/>
        <end position="350"/>
    </location>
</feature>
<evidence type="ECO:0000259" key="8">
    <source>
        <dbReference type="PROSITE" id="PS50850"/>
    </source>
</evidence>
<feature type="transmembrane region" description="Helical" evidence="7">
    <location>
        <begin position="157"/>
        <end position="179"/>
    </location>
</feature>
<gene>
    <name evidence="9" type="ORF">NBM05_07465</name>
</gene>
<dbReference type="GO" id="GO:0022857">
    <property type="term" value="F:transmembrane transporter activity"/>
    <property type="evidence" value="ECO:0007669"/>
    <property type="project" value="InterPro"/>
</dbReference>
<keyword evidence="2" id="KW-0813">Transport</keyword>
<keyword evidence="5 7" id="KW-1133">Transmembrane helix</keyword>
<feature type="transmembrane region" description="Helical" evidence="7">
    <location>
        <begin position="191"/>
        <end position="210"/>
    </location>
</feature>
<dbReference type="PROSITE" id="PS50850">
    <property type="entry name" value="MFS"/>
    <property type="match status" value="1"/>
</dbReference>
<keyword evidence="4 7" id="KW-0812">Transmembrane</keyword>
<feature type="transmembrane region" description="Helical" evidence="7">
    <location>
        <begin position="277"/>
        <end position="296"/>
    </location>
</feature>
<dbReference type="InterPro" id="IPR036259">
    <property type="entry name" value="MFS_trans_sf"/>
</dbReference>
<feature type="transmembrane region" description="Helical" evidence="7">
    <location>
        <begin position="21"/>
        <end position="50"/>
    </location>
</feature>
<evidence type="ECO:0000256" key="2">
    <source>
        <dbReference type="ARBA" id="ARBA00022448"/>
    </source>
</evidence>
<name>A0A9X2HKB0_9MICC</name>
<feature type="domain" description="Major facilitator superfamily (MFS) profile" evidence="8">
    <location>
        <begin position="19"/>
        <end position="424"/>
    </location>
</feature>
<dbReference type="InterPro" id="IPR020846">
    <property type="entry name" value="MFS_dom"/>
</dbReference>
<accession>A0A9X2HKB0</accession>
<protein>
    <submittedName>
        <fullName evidence="9">MFS transporter</fullName>
    </submittedName>
</protein>
<evidence type="ECO:0000256" key="1">
    <source>
        <dbReference type="ARBA" id="ARBA00004651"/>
    </source>
</evidence>
<evidence type="ECO:0000256" key="5">
    <source>
        <dbReference type="ARBA" id="ARBA00022989"/>
    </source>
</evidence>
<feature type="transmembrane region" description="Helical" evidence="7">
    <location>
        <begin position="371"/>
        <end position="393"/>
    </location>
</feature>
<dbReference type="RefSeq" id="WP_254166247.1">
    <property type="nucleotide sequence ID" value="NZ_JANAFB010000014.1"/>
</dbReference>
<feature type="transmembrane region" description="Helical" evidence="7">
    <location>
        <begin position="399"/>
        <end position="420"/>
    </location>
</feature>
<dbReference type="InterPro" id="IPR005829">
    <property type="entry name" value="Sugar_transporter_CS"/>
</dbReference>
<dbReference type="SUPFAM" id="SSF103473">
    <property type="entry name" value="MFS general substrate transporter"/>
    <property type="match status" value="1"/>
</dbReference>
<dbReference type="PANTHER" id="PTHR43045">
    <property type="entry name" value="SHIKIMATE TRANSPORTER"/>
    <property type="match status" value="1"/>
</dbReference>
<keyword evidence="10" id="KW-1185">Reference proteome</keyword>
<evidence type="ECO:0000256" key="4">
    <source>
        <dbReference type="ARBA" id="ARBA00022692"/>
    </source>
</evidence>
<sequence length="424" mass="44932">MGSANTEVSSESQRTSRRAALATFLGSTVEFYDLVAYGSAAAIVFAPLFFSNASPAVGTALSFATFAVGYLTRPIGAAIFGHIADTRGRRVTLLWTMYLMGGSTVLIGLLPDYDAIGDISPLLLVSLRVIQGIAIGGEQGGAMALVVEHASAGRKGFFSSFSTAGTQAGTVLASGAFALVALLPDEQFHSWGWRVPFLLSAVIVFVAIYIRRNLPESLPENPGQVNSNRTPLVKMFRQETRPLTGAFLVYCSIQVGWYLLTVFGITYAVSAGVDRSTMLWIVAGAALTAMCMNPFWGVLSDRIGRRRVMITGLLAYCLFIWLYFLAVHSGIVPLVFLSMVATAGLGHAALNGVTPSFFMESMSSTTRATTAGMAIQFAGVVGGFAPLVATTLASSNLGIWLVGLTATGVFLFSGIGTFFLKARN</sequence>
<comment type="subcellular location">
    <subcellularLocation>
        <location evidence="1">Cell membrane</location>
        <topology evidence="1">Multi-pass membrane protein</topology>
    </subcellularLocation>
</comment>
<keyword evidence="3" id="KW-1003">Cell membrane</keyword>
<proteinExistence type="predicted"/>
<dbReference type="PANTHER" id="PTHR43045:SF1">
    <property type="entry name" value="SHIKIMATE TRANSPORTER"/>
    <property type="match status" value="1"/>
</dbReference>